<evidence type="ECO:0000313" key="3">
    <source>
        <dbReference type="Proteomes" id="UP000198553"/>
    </source>
</evidence>
<feature type="transmembrane region" description="Helical" evidence="1">
    <location>
        <begin position="221"/>
        <end position="238"/>
    </location>
</feature>
<evidence type="ECO:0000313" key="2">
    <source>
        <dbReference type="EMBL" id="SEN03061.1"/>
    </source>
</evidence>
<dbReference type="AlphaFoldDB" id="A0A1H8D6Y2"/>
<evidence type="ECO:0008006" key="4">
    <source>
        <dbReference type="Google" id="ProtNLM"/>
    </source>
</evidence>
<feature type="transmembrane region" description="Helical" evidence="1">
    <location>
        <begin position="164"/>
        <end position="182"/>
    </location>
</feature>
<name>A0A1H8D6Y2_9BACI</name>
<evidence type="ECO:0000256" key="1">
    <source>
        <dbReference type="SAM" id="Phobius"/>
    </source>
</evidence>
<dbReference type="Pfam" id="PF16481">
    <property type="entry name" value="DUF5058"/>
    <property type="match status" value="1"/>
</dbReference>
<keyword evidence="1" id="KW-1133">Transmembrane helix</keyword>
<dbReference type="EMBL" id="FOBW01000008">
    <property type="protein sequence ID" value="SEN03061.1"/>
    <property type="molecule type" value="Genomic_DNA"/>
</dbReference>
<dbReference type="InterPro" id="IPR032479">
    <property type="entry name" value="DUF5058"/>
</dbReference>
<dbReference type="Proteomes" id="UP000198553">
    <property type="component" value="Unassembled WGS sequence"/>
</dbReference>
<reference evidence="3" key="1">
    <citation type="submission" date="2016-10" db="EMBL/GenBank/DDBJ databases">
        <authorList>
            <person name="Varghese N."/>
            <person name="Submissions S."/>
        </authorList>
    </citation>
    <scope>NUCLEOTIDE SEQUENCE [LARGE SCALE GENOMIC DNA]</scope>
    <source>
        <strain evidence="3">B48,IBRC-M 10115,DSM 25386,CECT 8001</strain>
    </source>
</reference>
<sequence length="239" mass="24851">MEAAMKLANSPGVYIFAFLVVMVVIFQGLTFIRLAKKTSKSVGMTKSEVKSALKVGAINAIGPSLGIMIIAVSLITLLGNPLTLMRIGIIGSAPIESMGAAVGANAFGTELGASNFSEKAFVTVVWVLCLGGAGWLVVTALFTKSFGKLEKKVAGSSKRKGTPVMAIVSTAAMIGIFANLSFGEMVKGLDSTLIVAVSVVTMVVVTLIANSKKGLNWLNEWSLGISILVSLAVGYFTLI</sequence>
<dbReference type="OrthoDB" id="86868at2"/>
<feature type="transmembrane region" description="Helical" evidence="1">
    <location>
        <begin position="120"/>
        <end position="143"/>
    </location>
</feature>
<proteinExistence type="predicted"/>
<protein>
    <recommendedName>
        <fullName evidence="4">Translation elongation factor EF-1alpha</fullName>
    </recommendedName>
</protein>
<keyword evidence="1" id="KW-0812">Transmembrane</keyword>
<dbReference type="RefSeq" id="WP_090745916.1">
    <property type="nucleotide sequence ID" value="NZ_FOBW01000008.1"/>
</dbReference>
<organism evidence="2 3">
    <name type="scientific">Mesobacillus persicus</name>
    <dbReference type="NCBI Taxonomy" id="930146"/>
    <lineage>
        <taxon>Bacteria</taxon>
        <taxon>Bacillati</taxon>
        <taxon>Bacillota</taxon>
        <taxon>Bacilli</taxon>
        <taxon>Bacillales</taxon>
        <taxon>Bacillaceae</taxon>
        <taxon>Mesobacillus</taxon>
    </lineage>
</organism>
<feature type="transmembrane region" description="Helical" evidence="1">
    <location>
        <begin position="12"/>
        <end position="35"/>
    </location>
</feature>
<gene>
    <name evidence="2" type="ORF">SAMN05192533_108104</name>
</gene>
<dbReference type="STRING" id="930146.SAMN05192533_108104"/>
<keyword evidence="3" id="KW-1185">Reference proteome</keyword>
<accession>A0A1H8D6Y2</accession>
<feature type="transmembrane region" description="Helical" evidence="1">
    <location>
        <begin position="56"/>
        <end position="78"/>
    </location>
</feature>
<feature type="transmembrane region" description="Helical" evidence="1">
    <location>
        <begin position="188"/>
        <end position="209"/>
    </location>
</feature>
<keyword evidence="1" id="KW-0472">Membrane</keyword>